<evidence type="ECO:0008006" key="3">
    <source>
        <dbReference type="Google" id="ProtNLM"/>
    </source>
</evidence>
<gene>
    <name evidence="1" type="ORF">AQPE_1436</name>
</gene>
<evidence type="ECO:0000313" key="2">
    <source>
        <dbReference type="Proteomes" id="UP001193389"/>
    </source>
</evidence>
<dbReference type="EMBL" id="AP018694">
    <property type="protein sequence ID" value="BBE17287.1"/>
    <property type="molecule type" value="Genomic_DNA"/>
</dbReference>
<accession>A0A5K7S709</accession>
<organism evidence="1 2">
    <name type="scientific">Aquipluma nitroreducens</name>
    <dbReference type="NCBI Taxonomy" id="2010828"/>
    <lineage>
        <taxon>Bacteria</taxon>
        <taxon>Pseudomonadati</taxon>
        <taxon>Bacteroidota</taxon>
        <taxon>Bacteroidia</taxon>
        <taxon>Marinilabiliales</taxon>
        <taxon>Prolixibacteraceae</taxon>
        <taxon>Aquipluma</taxon>
    </lineage>
</organism>
<dbReference type="KEGG" id="anf:AQPE_1436"/>
<dbReference type="AlphaFoldDB" id="A0A5K7S709"/>
<protein>
    <recommendedName>
        <fullName evidence="3">DUF2281 domain-containing protein</fullName>
    </recommendedName>
</protein>
<reference evidence="1" key="1">
    <citation type="journal article" date="2020" name="Int. J. Syst. Evol. Microbiol.">
        <title>Aquipluma nitroreducens gen. nov. sp. nov., a novel facultatively anaerobic bacterium isolated from a freshwater lake.</title>
        <authorList>
            <person name="Watanabe M."/>
            <person name="Kojima H."/>
            <person name="Fukui M."/>
        </authorList>
    </citation>
    <scope>NUCLEOTIDE SEQUENCE</scope>
    <source>
        <strain evidence="1">MeG22</strain>
    </source>
</reference>
<keyword evidence="2" id="KW-1185">Reference proteome</keyword>
<name>A0A5K7S709_9BACT</name>
<evidence type="ECO:0000313" key="1">
    <source>
        <dbReference type="EMBL" id="BBE17287.1"/>
    </source>
</evidence>
<sequence>MIMERNDLIENTILKIRRLPEAGIREIHDFAEFLVMKMEDQILQEGIQELTSQSSAFSYLNDEEDLYSVNDLKEHYK</sequence>
<dbReference type="Proteomes" id="UP001193389">
    <property type="component" value="Chromosome"/>
</dbReference>
<proteinExistence type="predicted"/>